<dbReference type="KEGG" id="vg:24608056"/>
<proteinExistence type="predicted"/>
<dbReference type="PROSITE" id="PS51782">
    <property type="entry name" value="LYSM"/>
    <property type="match status" value="1"/>
</dbReference>
<gene>
    <name evidence="2" type="ORF">CPT_Moonbeam81</name>
</gene>
<sequence length="246" mass="28153">MSKFRQHIIKEGDTLQGISQQHLGDMSQWQDLARFNNLQYPYLVDTTTEKMENPDHLLTIGDVLLIKVEDDLQANLIQQLKRTSEYDQEELFALALGKDFDILPKPRTLREPSRDSEVFELKANNRGGLKTVRGIENLKQSLYIRLITPRGSYVGHPSYGSELHKYLGMKNTEENAALIDLEIERTLRTDARVTNCEMLYRSIKGNGYEATFSVTSISLEEAFEFSIASQNNGPVVLTDNYRDFNV</sequence>
<dbReference type="RefSeq" id="YP_009151644.1">
    <property type="nucleotide sequence ID" value="NC_027374.1"/>
</dbReference>
<dbReference type="InterPro" id="IPR036779">
    <property type="entry name" value="LysM_dom_sf"/>
</dbReference>
<dbReference type="Gene3D" id="3.10.450.40">
    <property type="match status" value="1"/>
</dbReference>
<protein>
    <submittedName>
        <fullName evidence="2">Baseplate protein</fullName>
    </submittedName>
</protein>
<keyword evidence="3" id="KW-1185">Reference proteome</keyword>
<dbReference type="EMBL" id="KM236246">
    <property type="protein sequence ID" value="AIW03479.1"/>
    <property type="molecule type" value="Genomic_DNA"/>
</dbReference>
<accession>A0A0A0RPF3</accession>
<dbReference type="Pfam" id="PF01476">
    <property type="entry name" value="LysM"/>
    <property type="match status" value="1"/>
</dbReference>
<organism evidence="2 3">
    <name type="scientific">Bacillus phage Moonbeam</name>
    <dbReference type="NCBI Taxonomy" id="1540091"/>
    <lineage>
        <taxon>Viruses</taxon>
        <taxon>Duplodnaviria</taxon>
        <taxon>Heunggongvirae</taxon>
        <taxon>Uroviricota</taxon>
        <taxon>Caudoviricetes</taxon>
        <taxon>Herelleviridae</taxon>
        <taxon>Bastillevirinae</taxon>
        <taxon>Moonbeamvirus</taxon>
        <taxon>Moonbeamvirus moonbeam</taxon>
    </lineage>
</organism>
<feature type="domain" description="LysM" evidence="1">
    <location>
        <begin position="5"/>
        <end position="66"/>
    </location>
</feature>
<dbReference type="OrthoDB" id="7416at10239"/>
<dbReference type="Gene3D" id="3.10.350.10">
    <property type="entry name" value="LysM domain"/>
    <property type="match status" value="1"/>
</dbReference>
<evidence type="ECO:0000313" key="3">
    <source>
        <dbReference type="Proteomes" id="UP000030207"/>
    </source>
</evidence>
<dbReference type="Proteomes" id="UP000030207">
    <property type="component" value="Segment"/>
</dbReference>
<dbReference type="InterPro" id="IPR018392">
    <property type="entry name" value="LysM"/>
</dbReference>
<name>A0A0A0RPF3_9CAUD</name>
<dbReference type="InterPro" id="IPR020288">
    <property type="entry name" value="Sheath_initiator"/>
</dbReference>
<evidence type="ECO:0000313" key="2">
    <source>
        <dbReference type="EMBL" id="AIW03479.1"/>
    </source>
</evidence>
<dbReference type="GeneID" id="24608056"/>
<reference evidence="2 3" key="1">
    <citation type="submission" date="2014-07" db="EMBL/GenBank/DDBJ databases">
        <title>Complete Genome of Bacillus megaterium Myophage Moonbeam.</title>
        <authorList>
            <person name="Cadungog J.N."/>
            <person name="Khatemi B.E."/>
            <person name="Hernandez A.C."/>
            <person name="Everett G.F.K."/>
        </authorList>
    </citation>
    <scope>NUCLEOTIDE SEQUENCE [LARGE SCALE GENOMIC DNA]</scope>
</reference>
<dbReference type="SUPFAM" id="SSF160719">
    <property type="entry name" value="gpW/gp25-like"/>
    <property type="match status" value="1"/>
</dbReference>
<evidence type="ECO:0000259" key="1">
    <source>
        <dbReference type="PROSITE" id="PS51782"/>
    </source>
</evidence>
<dbReference type="Pfam" id="PF10934">
    <property type="entry name" value="Sheath_initiator"/>
    <property type="match status" value="1"/>
</dbReference>